<dbReference type="GO" id="GO:0007165">
    <property type="term" value="P:signal transduction"/>
    <property type="evidence" value="ECO:0007669"/>
    <property type="project" value="UniProtKB-KW"/>
</dbReference>
<dbReference type="Proteomes" id="UP000324832">
    <property type="component" value="Unassembled WGS sequence"/>
</dbReference>
<evidence type="ECO:0000313" key="10">
    <source>
        <dbReference type="EMBL" id="VVC91787.1"/>
    </source>
</evidence>
<evidence type="ECO:0000256" key="5">
    <source>
        <dbReference type="ARBA" id="ARBA00022989"/>
    </source>
</evidence>
<evidence type="ECO:0000256" key="2">
    <source>
        <dbReference type="ARBA" id="ARBA00022606"/>
    </source>
</evidence>
<comment type="subcellular location">
    <subcellularLocation>
        <location evidence="1">Membrane</location>
        <topology evidence="1">Multi-pass membrane protein</topology>
    </subcellularLocation>
</comment>
<evidence type="ECO:0000256" key="7">
    <source>
        <dbReference type="ARBA" id="ARBA00023170"/>
    </source>
</evidence>
<sequence>MERQRALAKEEIESSLRLSTFCMRRIGFSFDRSKSVKSNLWQTFLFTASILRYFAMNICGVWFYNLTPLGVYFYKKFVGINAPLGTIWSSWYPFDKEQSLAHAMVYCFEIFAGQTCVWIMVCTDLLFSGMASHLVLLLQILGRELESFAAIEKFETAHYQDLLSIIKLHQRLIRYLLEPFVSMSNKLFLGSALIQVGMLCWYGESIIQASTETKCLYRDELYQYIPRYIHIKLAKREIDESLKLSTSCMFLIGFSLKTPADPSTALRIKIVFVATIIGVSLHALSELAFLCVTIANSPRVEYVAPLLHTVGYGILSQSCVWAMICSDLLFSGMASHIVLILEVLQKRLQLLGCAVKSDTENYQDIVDCVKLHQKLISFCHSDWCNLLVWRKYYSR</sequence>
<evidence type="ECO:0008006" key="12">
    <source>
        <dbReference type="Google" id="ProtNLM"/>
    </source>
</evidence>
<keyword evidence="2" id="KW-0716">Sensory transduction</keyword>
<feature type="transmembrane region" description="Helical" evidence="9">
    <location>
        <begin position="40"/>
        <end position="64"/>
    </location>
</feature>
<evidence type="ECO:0000256" key="6">
    <source>
        <dbReference type="ARBA" id="ARBA00023136"/>
    </source>
</evidence>
<dbReference type="InterPro" id="IPR004117">
    <property type="entry name" value="7tm6_olfct_rcpt"/>
</dbReference>
<keyword evidence="4" id="KW-0552">Olfaction</keyword>
<evidence type="ECO:0000256" key="9">
    <source>
        <dbReference type="SAM" id="Phobius"/>
    </source>
</evidence>
<proteinExistence type="predicted"/>
<reference evidence="10 11" key="1">
    <citation type="submission" date="2017-07" db="EMBL/GenBank/DDBJ databases">
        <authorList>
            <person name="Talla V."/>
            <person name="Backstrom N."/>
        </authorList>
    </citation>
    <scope>NUCLEOTIDE SEQUENCE [LARGE SCALE GENOMIC DNA]</scope>
</reference>
<dbReference type="EMBL" id="FZQP02001115">
    <property type="protein sequence ID" value="VVC91787.1"/>
    <property type="molecule type" value="Genomic_DNA"/>
</dbReference>
<dbReference type="GO" id="GO:0005549">
    <property type="term" value="F:odorant binding"/>
    <property type="evidence" value="ECO:0007669"/>
    <property type="project" value="InterPro"/>
</dbReference>
<keyword evidence="8" id="KW-0807">Transducer</keyword>
<keyword evidence="7" id="KW-0675">Receptor</keyword>
<keyword evidence="5 9" id="KW-1133">Transmembrane helix</keyword>
<dbReference type="PANTHER" id="PTHR21137">
    <property type="entry name" value="ODORANT RECEPTOR"/>
    <property type="match status" value="1"/>
</dbReference>
<feature type="transmembrane region" description="Helical" evidence="9">
    <location>
        <begin position="315"/>
        <end position="341"/>
    </location>
</feature>
<dbReference type="PANTHER" id="PTHR21137:SF44">
    <property type="entry name" value="ODORANT RECEPTOR 13A-RELATED"/>
    <property type="match status" value="1"/>
</dbReference>
<protein>
    <recommendedName>
        <fullName evidence="12">Odorant receptor</fullName>
    </recommendedName>
</protein>
<feature type="transmembrane region" description="Helical" evidence="9">
    <location>
        <begin position="270"/>
        <end position="295"/>
    </location>
</feature>
<evidence type="ECO:0000256" key="4">
    <source>
        <dbReference type="ARBA" id="ARBA00022725"/>
    </source>
</evidence>
<dbReference type="GO" id="GO:0004984">
    <property type="term" value="F:olfactory receptor activity"/>
    <property type="evidence" value="ECO:0007669"/>
    <property type="project" value="InterPro"/>
</dbReference>
<organism evidence="10 11">
    <name type="scientific">Leptidea sinapis</name>
    <dbReference type="NCBI Taxonomy" id="189913"/>
    <lineage>
        <taxon>Eukaryota</taxon>
        <taxon>Metazoa</taxon>
        <taxon>Ecdysozoa</taxon>
        <taxon>Arthropoda</taxon>
        <taxon>Hexapoda</taxon>
        <taxon>Insecta</taxon>
        <taxon>Pterygota</taxon>
        <taxon>Neoptera</taxon>
        <taxon>Endopterygota</taxon>
        <taxon>Lepidoptera</taxon>
        <taxon>Glossata</taxon>
        <taxon>Ditrysia</taxon>
        <taxon>Papilionoidea</taxon>
        <taxon>Pieridae</taxon>
        <taxon>Dismorphiinae</taxon>
        <taxon>Leptidea</taxon>
    </lineage>
</organism>
<keyword evidence="3 9" id="KW-0812">Transmembrane</keyword>
<feature type="transmembrane region" description="Helical" evidence="9">
    <location>
        <begin position="103"/>
        <end position="127"/>
    </location>
</feature>
<evidence type="ECO:0000256" key="8">
    <source>
        <dbReference type="ARBA" id="ARBA00023224"/>
    </source>
</evidence>
<evidence type="ECO:0000313" key="11">
    <source>
        <dbReference type="Proteomes" id="UP000324832"/>
    </source>
</evidence>
<evidence type="ECO:0000256" key="3">
    <source>
        <dbReference type="ARBA" id="ARBA00022692"/>
    </source>
</evidence>
<dbReference type="AlphaFoldDB" id="A0A5E4Q3C7"/>
<keyword evidence="11" id="KW-1185">Reference proteome</keyword>
<dbReference type="Pfam" id="PF02949">
    <property type="entry name" value="7tm_6"/>
    <property type="match status" value="2"/>
</dbReference>
<name>A0A5E4Q3C7_9NEOP</name>
<feature type="non-terminal residue" evidence="10">
    <location>
        <position position="395"/>
    </location>
</feature>
<evidence type="ECO:0000256" key="1">
    <source>
        <dbReference type="ARBA" id="ARBA00004141"/>
    </source>
</evidence>
<keyword evidence="6 9" id="KW-0472">Membrane</keyword>
<dbReference type="GO" id="GO:0005886">
    <property type="term" value="C:plasma membrane"/>
    <property type="evidence" value="ECO:0007669"/>
    <property type="project" value="TreeGrafter"/>
</dbReference>
<accession>A0A5E4Q3C7</accession>
<gene>
    <name evidence="10" type="ORF">LSINAPIS_LOCUS4360</name>
</gene>